<dbReference type="SUPFAM" id="SSF54791">
    <property type="entry name" value="Eukaryotic type KH-domain (KH-domain type I)"/>
    <property type="match status" value="1"/>
</dbReference>
<gene>
    <name evidence="5" type="ORF">HPHI1048_LOCUS6959</name>
</gene>
<dbReference type="GO" id="GO:0005829">
    <property type="term" value="C:cytosol"/>
    <property type="evidence" value="ECO:0007669"/>
    <property type="project" value="TreeGrafter"/>
</dbReference>
<dbReference type="GO" id="GO:0003723">
    <property type="term" value="F:RNA binding"/>
    <property type="evidence" value="ECO:0007669"/>
    <property type="project" value="UniProtKB-UniRule"/>
</dbReference>
<dbReference type="InterPro" id="IPR036612">
    <property type="entry name" value="KH_dom_type_1_sf"/>
</dbReference>
<evidence type="ECO:0000256" key="3">
    <source>
        <dbReference type="PROSITE-ProRule" id="PRU00117"/>
    </source>
</evidence>
<dbReference type="InterPro" id="IPR027408">
    <property type="entry name" value="PNPase/RNase_PH_dom_sf"/>
</dbReference>
<dbReference type="InterPro" id="IPR004088">
    <property type="entry name" value="KH_dom_type_1"/>
</dbReference>
<name>A0A7S0HEN2_9CRYP</name>
<keyword evidence="1 3" id="KW-0694">RNA-binding</keyword>
<reference evidence="5" key="1">
    <citation type="submission" date="2021-01" db="EMBL/GenBank/DDBJ databases">
        <authorList>
            <person name="Corre E."/>
            <person name="Pelletier E."/>
            <person name="Niang G."/>
            <person name="Scheremetjew M."/>
            <person name="Finn R."/>
            <person name="Kale V."/>
            <person name="Holt S."/>
            <person name="Cochrane G."/>
            <person name="Meng A."/>
            <person name="Brown T."/>
            <person name="Cohen L."/>
        </authorList>
    </citation>
    <scope>NUCLEOTIDE SEQUENCE</scope>
    <source>
        <strain evidence="5">CCMP325</strain>
    </source>
</reference>
<dbReference type="PANTHER" id="PTHR11252:SF0">
    <property type="entry name" value="POLYRIBONUCLEOTIDE NUCLEOTIDYLTRANSFERASE 1, MITOCHONDRIAL"/>
    <property type="match status" value="1"/>
</dbReference>
<proteinExistence type="predicted"/>
<evidence type="ECO:0000259" key="4">
    <source>
        <dbReference type="SMART" id="SM00322"/>
    </source>
</evidence>
<evidence type="ECO:0000256" key="2">
    <source>
        <dbReference type="ARBA" id="ARBA00031451"/>
    </source>
</evidence>
<dbReference type="PROSITE" id="PS50084">
    <property type="entry name" value="KH_TYPE_1"/>
    <property type="match status" value="1"/>
</dbReference>
<dbReference type="InterPro" id="IPR012162">
    <property type="entry name" value="PNPase"/>
</dbReference>
<dbReference type="InterPro" id="IPR020568">
    <property type="entry name" value="Ribosomal_Su5_D2-typ_SF"/>
</dbReference>
<dbReference type="EMBL" id="HBEO01009912">
    <property type="protein sequence ID" value="CAD8477620.1"/>
    <property type="molecule type" value="Transcribed_RNA"/>
</dbReference>
<dbReference type="PANTHER" id="PTHR11252">
    <property type="entry name" value="POLYRIBONUCLEOTIDE NUCLEOTIDYLTRANSFERASE"/>
    <property type="match status" value="1"/>
</dbReference>
<dbReference type="GO" id="GO:0000965">
    <property type="term" value="P:mitochondrial RNA 3'-end processing"/>
    <property type="evidence" value="ECO:0007669"/>
    <property type="project" value="TreeGrafter"/>
</dbReference>
<dbReference type="Pfam" id="PF03725">
    <property type="entry name" value="RNase_PH_C"/>
    <property type="match status" value="1"/>
</dbReference>
<feature type="domain" description="K Homology" evidence="4">
    <location>
        <begin position="604"/>
        <end position="669"/>
    </location>
</feature>
<dbReference type="InterPro" id="IPR001247">
    <property type="entry name" value="ExoRNase_PH_dom1"/>
</dbReference>
<accession>A0A7S0HEN2</accession>
<evidence type="ECO:0000256" key="1">
    <source>
        <dbReference type="ARBA" id="ARBA00022884"/>
    </source>
</evidence>
<feature type="domain" description="K Homology" evidence="4">
    <location>
        <begin position="712"/>
        <end position="776"/>
    </location>
</feature>
<organism evidence="5">
    <name type="scientific">Hanusia phi</name>
    <dbReference type="NCBI Taxonomy" id="3032"/>
    <lineage>
        <taxon>Eukaryota</taxon>
        <taxon>Cryptophyceae</taxon>
        <taxon>Pyrenomonadales</taxon>
        <taxon>Geminigeraceae</taxon>
        <taxon>Hanusia</taxon>
    </lineage>
</organism>
<dbReference type="GO" id="GO:0000175">
    <property type="term" value="F:3'-5'-RNA exonuclease activity"/>
    <property type="evidence" value="ECO:0007669"/>
    <property type="project" value="TreeGrafter"/>
</dbReference>
<dbReference type="GO" id="GO:0000958">
    <property type="term" value="P:mitochondrial mRNA catabolic process"/>
    <property type="evidence" value="ECO:0007669"/>
    <property type="project" value="TreeGrafter"/>
</dbReference>
<dbReference type="Gene3D" id="3.30.230.70">
    <property type="entry name" value="GHMP Kinase, N-terminal domain"/>
    <property type="match status" value="2"/>
</dbReference>
<dbReference type="InterPro" id="IPR004087">
    <property type="entry name" value="KH_dom"/>
</dbReference>
<dbReference type="GO" id="GO:0004654">
    <property type="term" value="F:polyribonucleotide nucleotidyltransferase activity"/>
    <property type="evidence" value="ECO:0007669"/>
    <property type="project" value="InterPro"/>
</dbReference>
<dbReference type="SMART" id="SM00322">
    <property type="entry name" value="KH"/>
    <property type="match status" value="2"/>
</dbReference>
<dbReference type="SUPFAM" id="SSF54211">
    <property type="entry name" value="Ribosomal protein S5 domain 2-like"/>
    <property type="match status" value="2"/>
</dbReference>
<dbReference type="Pfam" id="PF00013">
    <property type="entry name" value="KH_1"/>
    <property type="match status" value="1"/>
</dbReference>
<protein>
    <recommendedName>
        <fullName evidence="2">Polynucleotide phosphorylase 1</fullName>
    </recommendedName>
</protein>
<evidence type="ECO:0000313" key="5">
    <source>
        <dbReference type="EMBL" id="CAD8477620.1"/>
    </source>
</evidence>
<dbReference type="SUPFAM" id="SSF55666">
    <property type="entry name" value="Ribonuclease PH domain 2-like"/>
    <property type="match status" value="2"/>
</dbReference>
<sequence length="792" mass="87110">MASLSMRWSCRGGTQLRAIKLFVAAKRSYVRSVVELGDRSLVFESGHLARLADGSAFVQIGNLSILGTAMRRRIEAFYSRRRPLLVDYRERSVAVGKIPSTHSRREQGFSDVELKTSNMVQRALLPLMSEENQYDVQVLLTLLSSDGLLDVDTTCINAASLALGVAGTIQEPVGAVCIARVNNELVVNPSIEEREVASAELVYAGSSSRATFIKFTGRELSPSSLKGMLYEANEVVAKVVKAQADIISQFDQHEGIQDLTYEDIFELGIKIKPSIKVVPTKELLHTVRMVAAPQLSQILQDSESSARGRLEGMLRLERETGRVLMGNSEYVSRELIARSLNKIVVGEIYENVRAAGKRCDGRSPLEARSSSYESQLLPEVHGSALVELGETQVLCSCAVGRLDLSMIRGGYIRGEFLQSLFVTWERPASAIAAVANSSFFYGRVEVDRAELIRLSILPVMDQAFSYTVRLHCDVLSSDGNGVMAAVAPGALAMLSAGVSLKRRVGGTCVFAVQRSLVDEEAEAEVEEPLLMIDPTLIEEENCCFSLNVAGSEQGITMISLDVSSGKLPTIDVIEEMVNVGYTQVREELRNIDEVEIIPRMRVEQEVKLEIDIPETARSRVIAIRGSEISKIEETFDCQINISANGRVILFGKSKEQLQEVSHMITNLAQDGTNEETIEKRPEEDSAVEDIEDILGAYGKKAQQETEGWKHEILVQIRPTVMDVIQSKLIGPEGSRLRTLASITGASLTAVSDGIIIRAKDQQTAQSAMAVVNLRIKELSKSLETEEPKRKKR</sequence>
<dbReference type="AlphaFoldDB" id="A0A7S0HEN2"/>
<dbReference type="InterPro" id="IPR015847">
    <property type="entry name" value="ExoRNase_PH_dom2"/>
</dbReference>
<dbReference type="InterPro" id="IPR036345">
    <property type="entry name" value="ExoRNase_PH_dom2_sf"/>
</dbReference>
<dbReference type="Gene3D" id="3.30.1370.10">
    <property type="entry name" value="K Homology domain, type 1"/>
    <property type="match status" value="1"/>
</dbReference>
<dbReference type="Pfam" id="PF01138">
    <property type="entry name" value="RNase_PH"/>
    <property type="match status" value="2"/>
</dbReference>
<dbReference type="GO" id="GO:0005739">
    <property type="term" value="C:mitochondrion"/>
    <property type="evidence" value="ECO:0007669"/>
    <property type="project" value="TreeGrafter"/>
</dbReference>